<proteinExistence type="predicted"/>
<dbReference type="EMBL" id="CP013244">
    <property type="protein sequence ID" value="ANP44935.1"/>
    <property type="molecule type" value="Genomic_DNA"/>
</dbReference>
<dbReference type="KEGG" id="cbot:ATE48_02840"/>
<sequence length="162" mass="18002">MPVVMRHNESLELNLAEYLGSVTYGELKAVAEFLAANPSFLKRDCLSVAYPGCDFDSIDLAALDELFGGYAQLYAPINFQIIRRSAWVCLSPAAQRYIDYWIVGRDARGAMSTTLRQFPTHEEAGDWLVLSEAETLALQTRAGFDVVVRFEDKPPAVAAHAR</sequence>
<gene>
    <name evidence="1" type="ORF">ATE48_02840</name>
</gene>
<organism evidence="1 2">
    <name type="scientific">Candidatus Viadribacter manganicus</name>
    <dbReference type="NCBI Taxonomy" id="1759059"/>
    <lineage>
        <taxon>Bacteria</taxon>
        <taxon>Pseudomonadati</taxon>
        <taxon>Pseudomonadota</taxon>
        <taxon>Alphaproteobacteria</taxon>
        <taxon>Hyphomonadales</taxon>
        <taxon>Hyphomonadaceae</taxon>
        <taxon>Candidatus Viadribacter</taxon>
    </lineage>
</organism>
<dbReference type="InParanoid" id="A0A1B1AEF8"/>
<reference evidence="1 2" key="1">
    <citation type="submission" date="2015-11" db="EMBL/GenBank/DDBJ databases">
        <title>Whole-Genome Sequence of Candidatus Oderbacter manganicum from the National Park Lower Oder Valley, Germany.</title>
        <authorList>
            <person name="Braun B."/>
            <person name="Liere K."/>
            <person name="Szewzyk U."/>
        </authorList>
    </citation>
    <scope>NUCLEOTIDE SEQUENCE [LARGE SCALE GENOMIC DNA]</scope>
    <source>
        <strain evidence="1 2">OTSz_A_272</strain>
    </source>
</reference>
<accession>A0A1B1AEF8</accession>
<dbReference type="AlphaFoldDB" id="A0A1B1AEF8"/>
<name>A0A1B1AEF8_9PROT</name>
<keyword evidence="2" id="KW-1185">Reference proteome</keyword>
<evidence type="ECO:0000313" key="2">
    <source>
        <dbReference type="Proteomes" id="UP000092498"/>
    </source>
</evidence>
<dbReference type="Proteomes" id="UP000092498">
    <property type="component" value="Chromosome"/>
</dbReference>
<protein>
    <submittedName>
        <fullName evidence="1">Uncharacterized protein</fullName>
    </submittedName>
</protein>
<evidence type="ECO:0000313" key="1">
    <source>
        <dbReference type="EMBL" id="ANP44935.1"/>
    </source>
</evidence>